<organism evidence="9 10">
    <name type="scientific">Proteiniclasticum ruminis</name>
    <dbReference type="NCBI Taxonomy" id="398199"/>
    <lineage>
        <taxon>Bacteria</taxon>
        <taxon>Bacillati</taxon>
        <taxon>Bacillota</taxon>
        <taxon>Clostridia</taxon>
        <taxon>Eubacteriales</taxon>
        <taxon>Clostridiaceae</taxon>
        <taxon>Proteiniclasticum</taxon>
    </lineage>
</organism>
<gene>
    <name evidence="9" type="ORF">SAMN04488695_101688</name>
</gene>
<reference evidence="9 10" key="1">
    <citation type="submission" date="2016-10" db="EMBL/GenBank/DDBJ databases">
        <authorList>
            <person name="de Groot N.N."/>
        </authorList>
    </citation>
    <scope>NUCLEOTIDE SEQUENCE [LARGE SCALE GENOMIC DNA]</scope>
    <source>
        <strain evidence="9 10">ML2</strain>
    </source>
</reference>
<evidence type="ECO:0000256" key="5">
    <source>
        <dbReference type="ARBA" id="ARBA00022692"/>
    </source>
</evidence>
<comment type="similarity">
    <text evidence="2">Belongs to the binding-protein-dependent transport system permease family. FecCD subfamily.</text>
</comment>
<evidence type="ECO:0000256" key="6">
    <source>
        <dbReference type="ARBA" id="ARBA00022989"/>
    </source>
</evidence>
<dbReference type="OrthoDB" id="9796260at2"/>
<keyword evidence="4" id="KW-1003">Cell membrane</keyword>
<dbReference type="STRING" id="398199.SAMN05421804_101259"/>
<protein>
    <submittedName>
        <fullName evidence="9">Iron complex transport system permease protein</fullName>
    </submittedName>
</protein>
<dbReference type="Proteomes" id="UP000181899">
    <property type="component" value="Unassembled WGS sequence"/>
</dbReference>
<keyword evidence="10" id="KW-1185">Reference proteome</keyword>
<feature type="transmembrane region" description="Helical" evidence="8">
    <location>
        <begin position="100"/>
        <end position="121"/>
    </location>
</feature>
<evidence type="ECO:0000256" key="4">
    <source>
        <dbReference type="ARBA" id="ARBA00022475"/>
    </source>
</evidence>
<keyword evidence="6 8" id="KW-1133">Transmembrane helix</keyword>
<sequence>MKKKITVLSLLLLLGIALFLFLGLNPNSYEYALSRRIPKILAIALTGGAIAYASLIFQTVTENRILTPSVLGLDSVFVFIQTVSIFFIGSEAIAKVDVRITFLFSVVVMVLFSVGILGGILRKVGGNIYLLLLVGIITGTLFRSASSFLQVIIDPNEFLTLQGRLFASFNNINTDVLMISAVLLIGTMAMGMMKAKELDVLSLGKDHAVNLGINHKKLVNSMLIIVAVLISVSTALVGPITFLGILVTNLSRELLKTFKHTYLLIGAMLISSTALVYGQLMVERIFVFSTPISVIINFIGGLYFIYLLLRENQL</sequence>
<dbReference type="GO" id="GO:0033214">
    <property type="term" value="P:siderophore-iron import into cell"/>
    <property type="evidence" value="ECO:0007669"/>
    <property type="project" value="TreeGrafter"/>
</dbReference>
<dbReference type="CDD" id="cd06550">
    <property type="entry name" value="TM_ABC_iron-siderophores_like"/>
    <property type="match status" value="1"/>
</dbReference>
<dbReference type="InterPro" id="IPR000522">
    <property type="entry name" value="ABC_transptr_permease_BtuC"/>
</dbReference>
<evidence type="ECO:0000256" key="7">
    <source>
        <dbReference type="ARBA" id="ARBA00023136"/>
    </source>
</evidence>
<dbReference type="eggNOG" id="COG4605">
    <property type="taxonomic scope" value="Bacteria"/>
</dbReference>
<feature type="transmembrane region" description="Helical" evidence="8">
    <location>
        <begin position="128"/>
        <end position="152"/>
    </location>
</feature>
<keyword evidence="3" id="KW-0813">Transport</keyword>
<feature type="transmembrane region" description="Helical" evidence="8">
    <location>
        <begin position="69"/>
        <end position="88"/>
    </location>
</feature>
<evidence type="ECO:0000256" key="8">
    <source>
        <dbReference type="SAM" id="Phobius"/>
    </source>
</evidence>
<feature type="transmembrane region" description="Helical" evidence="8">
    <location>
        <begin position="285"/>
        <end position="309"/>
    </location>
</feature>
<evidence type="ECO:0000313" key="9">
    <source>
        <dbReference type="EMBL" id="SFN39387.1"/>
    </source>
</evidence>
<evidence type="ECO:0000256" key="1">
    <source>
        <dbReference type="ARBA" id="ARBA00004651"/>
    </source>
</evidence>
<evidence type="ECO:0000313" key="10">
    <source>
        <dbReference type="Proteomes" id="UP000181899"/>
    </source>
</evidence>
<dbReference type="AlphaFoldDB" id="A0A1I4YN31"/>
<dbReference type="GO" id="GO:0022857">
    <property type="term" value="F:transmembrane transporter activity"/>
    <property type="evidence" value="ECO:0007669"/>
    <property type="project" value="InterPro"/>
</dbReference>
<keyword evidence="5 8" id="KW-0812">Transmembrane</keyword>
<name>A0A1I4YN31_9CLOT</name>
<dbReference type="RefSeq" id="WP_074910308.1">
    <property type="nucleotide sequence ID" value="NZ_FOVK01000001.1"/>
</dbReference>
<feature type="transmembrane region" description="Helical" evidence="8">
    <location>
        <begin position="172"/>
        <end position="193"/>
    </location>
</feature>
<keyword evidence="7 8" id="KW-0472">Membrane</keyword>
<proteinExistence type="inferred from homology"/>
<dbReference type="SUPFAM" id="SSF81345">
    <property type="entry name" value="ABC transporter involved in vitamin B12 uptake, BtuC"/>
    <property type="match status" value="1"/>
</dbReference>
<feature type="transmembrane region" description="Helical" evidence="8">
    <location>
        <begin position="36"/>
        <end position="57"/>
    </location>
</feature>
<dbReference type="Gene3D" id="1.10.3470.10">
    <property type="entry name" value="ABC transporter involved in vitamin B12 uptake, BtuC"/>
    <property type="match status" value="1"/>
</dbReference>
<evidence type="ECO:0000256" key="3">
    <source>
        <dbReference type="ARBA" id="ARBA00022448"/>
    </source>
</evidence>
<accession>A0A1I4YN31</accession>
<dbReference type="PANTHER" id="PTHR30472:SF19">
    <property type="entry name" value="PETROBACTIN IMPORT SYSTEM PERMEASE PROTEIN YCLO"/>
    <property type="match status" value="1"/>
</dbReference>
<dbReference type="EMBL" id="FOVK01000001">
    <property type="protein sequence ID" value="SFN39387.1"/>
    <property type="molecule type" value="Genomic_DNA"/>
</dbReference>
<dbReference type="InterPro" id="IPR037294">
    <property type="entry name" value="ABC_BtuC-like"/>
</dbReference>
<comment type="subcellular location">
    <subcellularLocation>
        <location evidence="1">Cell membrane</location>
        <topology evidence="1">Multi-pass membrane protein</topology>
    </subcellularLocation>
</comment>
<dbReference type="Pfam" id="PF01032">
    <property type="entry name" value="FecCD"/>
    <property type="match status" value="1"/>
</dbReference>
<feature type="transmembrane region" description="Helical" evidence="8">
    <location>
        <begin position="260"/>
        <end position="278"/>
    </location>
</feature>
<dbReference type="PANTHER" id="PTHR30472">
    <property type="entry name" value="FERRIC ENTEROBACTIN TRANSPORT SYSTEM PERMEASE PROTEIN"/>
    <property type="match status" value="1"/>
</dbReference>
<dbReference type="GO" id="GO:0005886">
    <property type="term" value="C:plasma membrane"/>
    <property type="evidence" value="ECO:0007669"/>
    <property type="project" value="UniProtKB-SubCell"/>
</dbReference>
<evidence type="ECO:0000256" key="2">
    <source>
        <dbReference type="ARBA" id="ARBA00007935"/>
    </source>
</evidence>
<feature type="transmembrane region" description="Helical" evidence="8">
    <location>
        <begin position="223"/>
        <end position="248"/>
    </location>
</feature>